<keyword evidence="1" id="KW-1003">Cell membrane</keyword>
<dbReference type="Gene3D" id="3.90.550.10">
    <property type="entry name" value="Spore Coat Polysaccharide Biosynthesis Protein SpsA, Chain A"/>
    <property type="match status" value="3"/>
</dbReference>
<evidence type="ECO:0000259" key="2">
    <source>
        <dbReference type="Pfam" id="PF00535"/>
    </source>
</evidence>
<feature type="domain" description="Glycosyltransferase 2-like" evidence="2">
    <location>
        <begin position="8"/>
        <end position="176"/>
    </location>
</feature>
<dbReference type="CDD" id="cd00761">
    <property type="entry name" value="Glyco_tranf_GTA_type"/>
    <property type="match status" value="1"/>
</dbReference>
<keyword evidence="1" id="KW-0997">Cell inner membrane</keyword>
<dbReference type="SUPFAM" id="SSF53756">
    <property type="entry name" value="UDP-Glycosyltransferase/glycogen phosphorylase"/>
    <property type="match status" value="1"/>
</dbReference>
<dbReference type="PANTHER" id="PTHR43685">
    <property type="entry name" value="GLYCOSYLTRANSFERASE"/>
    <property type="match status" value="1"/>
</dbReference>
<reference evidence="3 4" key="1">
    <citation type="submission" date="2015-12" db="EMBL/GenBank/DDBJ databases">
        <title>Phylogenomics in the description of a new species in the Pseudomonas syringae group.</title>
        <authorList>
            <person name="Busquets A."/>
            <person name="Gomila M."/>
            <person name="Beiki F."/>
            <person name="Rahimian H."/>
            <person name="Mulet M."/>
            <person name="Sanchez D."/>
            <person name="Garcia-Valdes E."/>
            <person name="Lalucat J."/>
        </authorList>
    </citation>
    <scope>NUCLEOTIDE SEQUENCE [LARGE SCALE GENOMIC DNA]</scope>
    <source>
        <strain evidence="3 4">S25</strain>
    </source>
</reference>
<dbReference type="SUPFAM" id="SSF53448">
    <property type="entry name" value="Nucleotide-diphospho-sugar transferases"/>
    <property type="match status" value="3"/>
</dbReference>
<keyword evidence="3" id="KW-0808">Transferase</keyword>
<dbReference type="GO" id="GO:0016740">
    <property type="term" value="F:transferase activity"/>
    <property type="evidence" value="ECO:0007669"/>
    <property type="project" value="UniProtKB-KW"/>
</dbReference>
<keyword evidence="1" id="KW-0472">Membrane</keyword>
<organism evidence="3 4">
    <name type="scientific">Pseudomonas maioricensis</name>
    <dbReference type="NCBI Taxonomy" id="1766623"/>
    <lineage>
        <taxon>Bacteria</taxon>
        <taxon>Pseudomonadati</taxon>
        <taxon>Pseudomonadota</taxon>
        <taxon>Gammaproteobacteria</taxon>
        <taxon>Pseudomonadales</taxon>
        <taxon>Pseudomonadaceae</taxon>
        <taxon>Pseudomonas</taxon>
    </lineage>
</organism>
<dbReference type="Gene3D" id="3.40.50.2000">
    <property type="entry name" value="Glycogen Phosphorylase B"/>
    <property type="match status" value="1"/>
</dbReference>
<evidence type="ECO:0000313" key="3">
    <source>
        <dbReference type="EMBL" id="MCI8210552.1"/>
    </source>
</evidence>
<sequence>MNSAPLVSIVIPAFNPRFFRAALQSALDQTYEHLEIVVCDDCITGEIKAIYDTLVPDAGGICRYVANPYRLGLQQNFLRCLEEAQGEFIKFLCDDDWISPTCIAIQASVLGKYPDVNLVVAKRHLVDVQEYVLPLRMGNVGLSPYSAVYRGVDLLAMFERAPRNLLGGFSGSLMRRADVLEYLPSLAQEGEGFVALLDFTLFICLLRRGNLVELISIESTERVHPDRFSNKPGIYQKATQEWEWLKLMLAARTGESAPQSGWVRHIALGDRGPEEEWDEFNLYAVMADRQGVLNGRVGSESESFSQLYAQWLACRQFNPLQKKLNTRRAAAWTWRPRIVTVVLDVQGEPNLLDVTLQSIAGQDYAAEAVILLSNTANTDKYDAVRYPLESNWSRQLNEVLAQLDNADWIYLLRAGDVLRSPALMILAERIVHMPHVSCVYSDEGALDADDKSVDSVFKPDFNLDLLRGYPYVGRALAFQRQCILEMGGLNPQYGELAPHDAIWRLVESQGTQAIEHIAELQVESHLSYSHWLSLPEVVEQSEPILSAHLQRIGVEHVIHHGQLPLLNRVEYLHPERPLVSIIISVKDQLAALERCVDSLFSKTAYVNYEVLLVDKGSESAETRDWLAAMGSLGSDKLRVLAYEGSTNEAATFNYASEQARGEYLVSLSPHVVMHDSDWLDSLLNHAQRSEVGVVGARILSLEGTVLHAGTVLGMQGLAGKPFTNASVTEPGYMYRLQMAQNWSAVSGNCLIVRKDVFDAIEGMDGAAFSQGLQDIDLCLKAGQSGYLVVWTPDASVVWVEPAAGALAIAFPERVEDEQQRFYKRWLPAIARDPAYNQNLSLDGGAGFDLEPGRIAGWDPFCGRREPSVLALAINQTAVGHYRVTQPFLELQAAGRIVGRTGFDAPSIVELQRQSPDVVVFQGCYSEVRLPNVVKVKAHSQAMRIFELDDYVVKVPAKNDHVRSMPRNLEANLRRGIGMCDRVVVSTYPLAQALEGMHSDIRVVPNMLATHLWSNLHGKRRTSTKPRVGWGGGTSHRGDLEIIAEVVRELADEVEWVLFGMCPDSLKPYIHEFHPGISLDTYPAKLASLNLDLALAPLEFHIFNDCKSNLRLLEYGACGYPVICTDTEAYRGHLPCTRVYSNSTQEWLQAIRMHLSDPDASYRMGDELREAVLRDFMLRGENLQYWVNGWLPD</sequence>
<dbReference type="EMBL" id="LOHG01000007">
    <property type="protein sequence ID" value="MCI8210552.1"/>
    <property type="molecule type" value="Genomic_DNA"/>
</dbReference>
<comment type="caution">
    <text evidence="3">The sequence shown here is derived from an EMBL/GenBank/DDBJ whole genome shotgun (WGS) entry which is preliminary data.</text>
</comment>
<dbReference type="InterPro" id="IPR001173">
    <property type="entry name" value="Glyco_trans_2-like"/>
</dbReference>
<dbReference type="Proteomes" id="UP001320513">
    <property type="component" value="Unassembled WGS sequence"/>
</dbReference>
<name>A0ABS9ZJD2_9PSED</name>
<keyword evidence="4" id="KW-1185">Reference proteome</keyword>
<gene>
    <name evidence="3" type="ORF">AUC61_13505</name>
</gene>
<accession>A0ABS9ZJD2</accession>
<dbReference type="PANTHER" id="PTHR43685:SF2">
    <property type="entry name" value="GLYCOSYLTRANSFERASE 2-LIKE DOMAIN-CONTAINING PROTEIN"/>
    <property type="match status" value="1"/>
</dbReference>
<protein>
    <submittedName>
        <fullName evidence="3">Glycosyl transferase family 2</fullName>
    </submittedName>
</protein>
<evidence type="ECO:0000313" key="4">
    <source>
        <dbReference type="Proteomes" id="UP001320513"/>
    </source>
</evidence>
<dbReference type="Pfam" id="PF00535">
    <property type="entry name" value="Glycos_transf_2"/>
    <property type="match status" value="2"/>
</dbReference>
<proteinExistence type="predicted"/>
<dbReference type="RefSeq" id="WP_243246776.1">
    <property type="nucleotide sequence ID" value="NZ_LOHG01000007.1"/>
</dbReference>
<dbReference type="InterPro" id="IPR029044">
    <property type="entry name" value="Nucleotide-diphossugar_trans"/>
</dbReference>
<evidence type="ECO:0000256" key="1">
    <source>
        <dbReference type="ARBA" id="ARBA00022519"/>
    </source>
</evidence>
<feature type="domain" description="Glycosyltransferase 2-like" evidence="2">
    <location>
        <begin position="580"/>
        <end position="700"/>
    </location>
</feature>
<dbReference type="InterPro" id="IPR050834">
    <property type="entry name" value="Glycosyltransf_2"/>
</dbReference>